<evidence type="ECO:0000256" key="4">
    <source>
        <dbReference type="ARBA" id="ARBA00022729"/>
    </source>
</evidence>
<dbReference type="Proteomes" id="UP000324632">
    <property type="component" value="Chromosome 21"/>
</dbReference>
<dbReference type="PROSITE" id="PS50835">
    <property type="entry name" value="IG_LIKE"/>
    <property type="match status" value="4"/>
</dbReference>
<dbReference type="SMART" id="SM00406">
    <property type="entry name" value="IGv"/>
    <property type="match status" value="4"/>
</dbReference>
<dbReference type="GO" id="GO:0006955">
    <property type="term" value="P:immune response"/>
    <property type="evidence" value="ECO:0007669"/>
    <property type="project" value="TreeGrafter"/>
</dbReference>
<dbReference type="FunFam" id="2.60.40.10:FF:000142">
    <property type="entry name" value="V-set domain-containing T-cell activation inhibitor 1"/>
    <property type="match status" value="2"/>
</dbReference>
<organism evidence="14 15">
    <name type="scientific">Triplophysa tibetana</name>
    <dbReference type="NCBI Taxonomy" id="1572043"/>
    <lineage>
        <taxon>Eukaryota</taxon>
        <taxon>Metazoa</taxon>
        <taxon>Chordata</taxon>
        <taxon>Craniata</taxon>
        <taxon>Vertebrata</taxon>
        <taxon>Euteleostomi</taxon>
        <taxon>Actinopterygii</taxon>
        <taxon>Neopterygii</taxon>
        <taxon>Teleostei</taxon>
        <taxon>Ostariophysi</taxon>
        <taxon>Cypriniformes</taxon>
        <taxon>Nemacheilidae</taxon>
        <taxon>Triplophysa</taxon>
    </lineage>
</organism>
<keyword evidence="8" id="KW-0675">Receptor</keyword>
<dbReference type="SUPFAM" id="SSF48726">
    <property type="entry name" value="Immunoglobulin"/>
    <property type="match status" value="4"/>
</dbReference>
<feature type="transmembrane region" description="Helical" evidence="12">
    <location>
        <begin position="612"/>
        <end position="634"/>
    </location>
</feature>
<evidence type="ECO:0000256" key="5">
    <source>
        <dbReference type="ARBA" id="ARBA00022989"/>
    </source>
</evidence>
<dbReference type="SMART" id="SM00408">
    <property type="entry name" value="IGc2"/>
    <property type="match status" value="4"/>
</dbReference>
<gene>
    <name evidence="14" type="ORF">E1301_Tti022667</name>
</gene>
<dbReference type="AlphaFoldDB" id="A0A5A9NCQ4"/>
<dbReference type="GO" id="GO:0009897">
    <property type="term" value="C:external side of plasma membrane"/>
    <property type="evidence" value="ECO:0007669"/>
    <property type="project" value="TreeGrafter"/>
</dbReference>
<keyword evidence="5 12" id="KW-1133">Transmembrane helix</keyword>
<evidence type="ECO:0000256" key="7">
    <source>
        <dbReference type="ARBA" id="ARBA00023157"/>
    </source>
</evidence>
<keyword evidence="9" id="KW-0325">Glycoprotein</keyword>
<dbReference type="SMART" id="SM00409">
    <property type="entry name" value="IG"/>
    <property type="match status" value="4"/>
</dbReference>
<dbReference type="InterPro" id="IPR036179">
    <property type="entry name" value="Ig-like_dom_sf"/>
</dbReference>
<keyword evidence="4" id="KW-0732">Signal</keyword>
<evidence type="ECO:0000256" key="10">
    <source>
        <dbReference type="ARBA" id="ARBA00023319"/>
    </source>
</evidence>
<keyword evidence="7" id="KW-1015">Disulfide bond</keyword>
<keyword evidence="6 12" id="KW-0472">Membrane</keyword>
<dbReference type="InterPro" id="IPR013106">
    <property type="entry name" value="Ig_V-set"/>
</dbReference>
<dbReference type="Gene3D" id="2.60.40.10">
    <property type="entry name" value="Immunoglobulins"/>
    <property type="match status" value="4"/>
</dbReference>
<dbReference type="Pfam" id="PF07686">
    <property type="entry name" value="V-set"/>
    <property type="match status" value="4"/>
</dbReference>
<keyword evidence="3 12" id="KW-0812">Transmembrane</keyword>
<feature type="transmembrane region" description="Helical" evidence="12">
    <location>
        <begin position="7"/>
        <end position="28"/>
    </location>
</feature>
<keyword evidence="2" id="KW-1003">Cell membrane</keyword>
<keyword evidence="10" id="KW-0393">Immunoglobulin domain</keyword>
<feature type="transmembrane region" description="Helical" evidence="12">
    <location>
        <begin position="153"/>
        <end position="174"/>
    </location>
</feature>
<evidence type="ECO:0000256" key="2">
    <source>
        <dbReference type="ARBA" id="ARBA00022475"/>
    </source>
</evidence>
<feature type="transmembrane region" description="Helical" evidence="12">
    <location>
        <begin position="547"/>
        <end position="564"/>
    </location>
</feature>
<dbReference type="GO" id="GO:0042102">
    <property type="term" value="P:positive regulation of T cell proliferation"/>
    <property type="evidence" value="ECO:0007669"/>
    <property type="project" value="TreeGrafter"/>
</dbReference>
<feature type="transmembrane region" description="Helical" evidence="12">
    <location>
        <begin position="646"/>
        <end position="669"/>
    </location>
</feature>
<dbReference type="InterPro" id="IPR051713">
    <property type="entry name" value="T-cell_Activation_Regulation"/>
</dbReference>
<feature type="transmembrane region" description="Helical" evidence="12">
    <location>
        <begin position="808"/>
        <end position="833"/>
    </location>
</feature>
<dbReference type="GO" id="GO:0007166">
    <property type="term" value="P:cell surface receptor signaling pathway"/>
    <property type="evidence" value="ECO:0007669"/>
    <property type="project" value="TreeGrafter"/>
</dbReference>
<evidence type="ECO:0000313" key="15">
    <source>
        <dbReference type="Proteomes" id="UP000324632"/>
    </source>
</evidence>
<feature type="transmembrane region" description="Helical" evidence="12">
    <location>
        <begin position="772"/>
        <end position="796"/>
    </location>
</feature>
<dbReference type="EMBL" id="SOYY01000021">
    <property type="protein sequence ID" value="KAA0706177.1"/>
    <property type="molecule type" value="Genomic_DNA"/>
</dbReference>
<comment type="caution">
    <text evidence="14">The sequence shown here is derived from an EMBL/GenBank/DDBJ whole genome shotgun (WGS) entry which is preliminary data.</text>
</comment>
<evidence type="ECO:0000313" key="14">
    <source>
        <dbReference type="EMBL" id="KAA0706177.1"/>
    </source>
</evidence>
<dbReference type="GO" id="GO:0071222">
    <property type="term" value="P:cellular response to lipopolysaccharide"/>
    <property type="evidence" value="ECO:0007669"/>
    <property type="project" value="TreeGrafter"/>
</dbReference>
<protein>
    <submittedName>
        <fullName evidence="14">Selection and upkeep of intraepithelial T-cells protein 6</fullName>
    </submittedName>
</protein>
<dbReference type="InterPro" id="IPR007110">
    <property type="entry name" value="Ig-like_dom"/>
</dbReference>
<evidence type="ECO:0000256" key="11">
    <source>
        <dbReference type="SAM" id="MobiDB-lite"/>
    </source>
</evidence>
<feature type="domain" description="Ig-like" evidence="13">
    <location>
        <begin position="300"/>
        <end position="389"/>
    </location>
</feature>
<comment type="subcellular location">
    <subcellularLocation>
        <location evidence="1">Cell membrane</location>
        <topology evidence="1">Single-pass type I membrane protein</topology>
    </subcellularLocation>
</comment>
<name>A0A5A9NCQ4_9TELE</name>
<evidence type="ECO:0000256" key="9">
    <source>
        <dbReference type="ARBA" id="ARBA00023180"/>
    </source>
</evidence>
<feature type="domain" description="Ig-like" evidence="13">
    <location>
        <begin position="45"/>
        <end position="142"/>
    </location>
</feature>
<evidence type="ECO:0000256" key="12">
    <source>
        <dbReference type="SAM" id="Phobius"/>
    </source>
</evidence>
<dbReference type="GO" id="GO:0042130">
    <property type="term" value="P:negative regulation of T cell proliferation"/>
    <property type="evidence" value="ECO:0007669"/>
    <property type="project" value="TreeGrafter"/>
</dbReference>
<reference evidence="14 15" key="1">
    <citation type="journal article" date="2019" name="Mol. Ecol. Resour.">
        <title>Chromosome-level genome assembly of Triplophysa tibetana, a fish adapted to the harsh high-altitude environment of the Tibetan Plateau.</title>
        <authorList>
            <person name="Yang X."/>
            <person name="Liu H."/>
            <person name="Ma Z."/>
            <person name="Zou Y."/>
            <person name="Zou M."/>
            <person name="Mao Y."/>
            <person name="Li X."/>
            <person name="Wang H."/>
            <person name="Chen T."/>
            <person name="Wang W."/>
            <person name="Yang R."/>
        </authorList>
    </citation>
    <scope>NUCLEOTIDE SEQUENCE [LARGE SCALE GENOMIC DNA]</scope>
    <source>
        <strain evidence="14">TTIB1903HZAU</strain>
        <tissue evidence="14">Muscle</tissue>
    </source>
</reference>
<feature type="compositionally biased region" description="Polar residues" evidence="11">
    <location>
        <begin position="855"/>
        <end position="866"/>
    </location>
</feature>
<evidence type="ECO:0000256" key="3">
    <source>
        <dbReference type="ARBA" id="ARBA00022692"/>
    </source>
</evidence>
<keyword evidence="15" id="KW-1185">Reference proteome</keyword>
<dbReference type="InterPro" id="IPR003599">
    <property type="entry name" value="Ig_sub"/>
</dbReference>
<sequence>MFVFVNVCVYLKMHFSSCFLMSVLLMIADGFTVKGPSGPLVVPLGGSVLLPCSVDSLLSLEDLEVEWKRSDSDTLVHLYQDGDIRPEVQHEDYSGRAHFFTERFKHGNFSLLLKNVTAEDEGQYTCTVHSGPESGETLLEISLEYVGLSGSHIMVLILCITACGSALLFLSLIYCKTHKEEFVVNHSLRSFIPLGDSVVLPCFIDPRLLTESLKVEWRRSDSQALIRLYQNGAEDQQHERAHFFTEEIKHGDFSLQLKNVTAEDKGQYTCTVHMGQDSVFSISMKLKLGLFGNGSVVYLGDSVVVPFSINPSLLTESLKVEWRRSDAQTLVHLYQDGAAVQQQDYHKRANFFTEKIKDGEFSLQLKKVKAEDAGEYTCTVYSGQDSTIEHFSSILELGFVVDCTVVSVGGSVLLPCFGPRLQTYSHKVEWKRSETLVHLYQDGNIRSEEQHQDYQDRAHFFTENIEHGNLSLRLDHMRAKDEGQYKCEVYSGQRSVFSANTTLTLRLIQTVLRLQLLLVFCPNIIMFFAFVFWGVSEGSVIETVSCCSLYIVRPLMLLWAAPYVQQFKGNIKTWILLCSYDTEYIVFSTVLYSVLFYSAWRKGLSYAGFEGIMIIVLFAFVLLFCLFYSIFMFVRISGKLSQRVNNIFNVLAGIFADVLPSLQFVLLIYSFGSTRGGFFIVAVLPVILAVTNDNWDLTCGERMGCSPLVRRSVWSVMMLSVTALMMFFYIMALENEKDRVGWACKIGFLQVLWTIWNFGYRSFRDTDFPRIMPVYLFGSVGVVLISAVALMTELILKIVNGEGLIGDLRIVVFSLETLFIASVLILLVFATWITPCLQSCQARAKCKRTRKPPSTDASGTEMNPLNTEAGEAQPDSVESQT</sequence>
<accession>A0A5A9NCQ4</accession>
<proteinExistence type="predicted"/>
<evidence type="ECO:0000256" key="8">
    <source>
        <dbReference type="ARBA" id="ARBA00023170"/>
    </source>
</evidence>
<feature type="transmembrane region" description="Helical" evidence="12">
    <location>
        <begin position="584"/>
        <end position="600"/>
    </location>
</feature>
<feature type="region of interest" description="Disordered" evidence="11">
    <location>
        <begin position="848"/>
        <end position="881"/>
    </location>
</feature>
<dbReference type="InterPro" id="IPR013783">
    <property type="entry name" value="Ig-like_fold"/>
</dbReference>
<dbReference type="GO" id="GO:0031295">
    <property type="term" value="P:T cell costimulation"/>
    <property type="evidence" value="ECO:0007669"/>
    <property type="project" value="TreeGrafter"/>
</dbReference>
<feature type="domain" description="Ig-like" evidence="13">
    <location>
        <begin position="195"/>
        <end position="283"/>
    </location>
</feature>
<evidence type="ECO:0000256" key="6">
    <source>
        <dbReference type="ARBA" id="ARBA00023136"/>
    </source>
</evidence>
<dbReference type="PANTHER" id="PTHR25466">
    <property type="entry name" value="T-LYMPHOCYTE ACTIVATION ANTIGEN"/>
    <property type="match status" value="1"/>
</dbReference>
<dbReference type="PANTHER" id="PTHR25466:SF14">
    <property type="entry name" value="BUTYROPHILIN SUBFAMILY 2 MEMBER A2-LIKE-RELATED"/>
    <property type="match status" value="1"/>
</dbReference>
<evidence type="ECO:0000256" key="1">
    <source>
        <dbReference type="ARBA" id="ARBA00004251"/>
    </source>
</evidence>
<feature type="transmembrane region" description="Helical" evidence="12">
    <location>
        <begin position="514"/>
        <end position="535"/>
    </location>
</feature>
<feature type="transmembrane region" description="Helical" evidence="12">
    <location>
        <begin position="676"/>
        <end position="692"/>
    </location>
</feature>
<feature type="transmembrane region" description="Helical" evidence="12">
    <location>
        <begin position="742"/>
        <end position="760"/>
    </location>
</feature>
<feature type="transmembrane region" description="Helical" evidence="12">
    <location>
        <begin position="712"/>
        <end position="730"/>
    </location>
</feature>
<evidence type="ECO:0000259" key="13">
    <source>
        <dbReference type="PROSITE" id="PS50835"/>
    </source>
</evidence>
<feature type="domain" description="Ig-like" evidence="13">
    <location>
        <begin position="409"/>
        <end position="504"/>
    </location>
</feature>
<dbReference type="InterPro" id="IPR003598">
    <property type="entry name" value="Ig_sub2"/>
</dbReference>